<dbReference type="AlphaFoldDB" id="A0A6J7GR62"/>
<dbReference type="GO" id="GO:0006508">
    <property type="term" value="P:proteolysis"/>
    <property type="evidence" value="ECO:0007669"/>
    <property type="project" value="InterPro"/>
</dbReference>
<dbReference type="InterPro" id="IPR001375">
    <property type="entry name" value="Peptidase_S9_cat"/>
</dbReference>
<protein>
    <submittedName>
        <fullName evidence="3">Unannotated protein</fullName>
    </submittedName>
</protein>
<evidence type="ECO:0000313" key="3">
    <source>
        <dbReference type="EMBL" id="CAB4906830.1"/>
    </source>
</evidence>
<keyword evidence="1" id="KW-0378">Hydrolase</keyword>
<evidence type="ECO:0000259" key="2">
    <source>
        <dbReference type="Pfam" id="PF00326"/>
    </source>
</evidence>
<feature type="domain" description="Peptidase S9 prolyl oligopeptidase catalytic" evidence="2">
    <location>
        <begin position="91"/>
        <end position="240"/>
    </location>
</feature>
<dbReference type="GO" id="GO:0008236">
    <property type="term" value="F:serine-type peptidase activity"/>
    <property type="evidence" value="ECO:0007669"/>
    <property type="project" value="InterPro"/>
</dbReference>
<reference evidence="3" key="1">
    <citation type="submission" date="2020-05" db="EMBL/GenBank/DDBJ databases">
        <authorList>
            <person name="Chiriac C."/>
            <person name="Salcher M."/>
            <person name="Ghai R."/>
            <person name="Kavagutti S V."/>
        </authorList>
    </citation>
    <scope>NUCLEOTIDE SEQUENCE</scope>
</reference>
<dbReference type="InterPro" id="IPR050300">
    <property type="entry name" value="GDXG_lipolytic_enzyme"/>
</dbReference>
<evidence type="ECO:0000256" key="1">
    <source>
        <dbReference type="ARBA" id="ARBA00022801"/>
    </source>
</evidence>
<gene>
    <name evidence="3" type="ORF">UFOPK3610_00487</name>
</gene>
<dbReference type="Pfam" id="PF00326">
    <property type="entry name" value="Peptidase_S9"/>
    <property type="match status" value="1"/>
</dbReference>
<accession>A0A6J7GR62</accession>
<sequence>MSLDELDDAQLGEWFEQMSAAAEQNFPATSVALAYGEHPLQVIDLWGDQSSPIWVVSIHGGYFAAEYDRSVNEPLSRRLASSGMLVANIDYRRQGSCSDPTETTDDVRAATAHVVSMAPAGTCVLVTGHSAGGYLTYFAAEVAGVHAALALAPVTDLRRTAEGGWDEGAIARWLGGSPDEIPEVWDRMELTPTQLSATHTRVLHGVADRVVPISLTREYITRYRAADSKDALVELADVGHYEFLDPSTAAATVIVEQLQRLAALPPTTRTQQ</sequence>
<dbReference type="SUPFAM" id="SSF53474">
    <property type="entry name" value="alpha/beta-Hydrolases"/>
    <property type="match status" value="1"/>
</dbReference>
<dbReference type="PANTHER" id="PTHR48081:SF13">
    <property type="entry name" value="ALPHA_BETA HYDROLASE"/>
    <property type="match status" value="1"/>
</dbReference>
<dbReference type="EMBL" id="CAFBMR010000011">
    <property type="protein sequence ID" value="CAB4906830.1"/>
    <property type="molecule type" value="Genomic_DNA"/>
</dbReference>
<dbReference type="InterPro" id="IPR029058">
    <property type="entry name" value="AB_hydrolase_fold"/>
</dbReference>
<dbReference type="PANTHER" id="PTHR48081">
    <property type="entry name" value="AB HYDROLASE SUPERFAMILY PROTEIN C4A8.06C"/>
    <property type="match status" value="1"/>
</dbReference>
<name>A0A6J7GR62_9ZZZZ</name>
<proteinExistence type="predicted"/>
<dbReference type="Gene3D" id="3.40.50.1820">
    <property type="entry name" value="alpha/beta hydrolase"/>
    <property type="match status" value="1"/>
</dbReference>
<organism evidence="3">
    <name type="scientific">freshwater metagenome</name>
    <dbReference type="NCBI Taxonomy" id="449393"/>
    <lineage>
        <taxon>unclassified sequences</taxon>
        <taxon>metagenomes</taxon>
        <taxon>ecological metagenomes</taxon>
    </lineage>
</organism>